<name>A0A9P0KPY3_ACAOB</name>
<evidence type="ECO:0000313" key="1">
    <source>
        <dbReference type="EMBL" id="CAH1981451.1"/>
    </source>
</evidence>
<keyword evidence="2" id="KW-1185">Reference proteome</keyword>
<sequence>MKLCRVASPRTGFLVTNAINQALFDAEMEMYEHYNAPTRNAYSNMPLSTTNMASSVSPMTYYSSIGIAVSQTHPVHSSASSQSSSPAYSQTSSIFSECFMSNYPQQSFEEHSCHDDDPTH</sequence>
<reference evidence="1" key="1">
    <citation type="submission" date="2022-03" db="EMBL/GenBank/DDBJ databases">
        <authorList>
            <person name="Sayadi A."/>
        </authorList>
    </citation>
    <scope>NUCLEOTIDE SEQUENCE</scope>
</reference>
<dbReference type="Proteomes" id="UP001152888">
    <property type="component" value="Unassembled WGS sequence"/>
</dbReference>
<dbReference type="AlphaFoldDB" id="A0A9P0KPY3"/>
<proteinExistence type="predicted"/>
<accession>A0A9P0KPY3</accession>
<protein>
    <submittedName>
        <fullName evidence="1">Uncharacterized protein</fullName>
    </submittedName>
</protein>
<evidence type="ECO:0000313" key="2">
    <source>
        <dbReference type="Proteomes" id="UP001152888"/>
    </source>
</evidence>
<organism evidence="1 2">
    <name type="scientific">Acanthoscelides obtectus</name>
    <name type="common">Bean weevil</name>
    <name type="synonym">Bruchus obtectus</name>
    <dbReference type="NCBI Taxonomy" id="200917"/>
    <lineage>
        <taxon>Eukaryota</taxon>
        <taxon>Metazoa</taxon>
        <taxon>Ecdysozoa</taxon>
        <taxon>Arthropoda</taxon>
        <taxon>Hexapoda</taxon>
        <taxon>Insecta</taxon>
        <taxon>Pterygota</taxon>
        <taxon>Neoptera</taxon>
        <taxon>Endopterygota</taxon>
        <taxon>Coleoptera</taxon>
        <taxon>Polyphaga</taxon>
        <taxon>Cucujiformia</taxon>
        <taxon>Chrysomeloidea</taxon>
        <taxon>Chrysomelidae</taxon>
        <taxon>Bruchinae</taxon>
        <taxon>Bruchini</taxon>
        <taxon>Acanthoscelides</taxon>
    </lineage>
</organism>
<comment type="caution">
    <text evidence="1">The sequence shown here is derived from an EMBL/GenBank/DDBJ whole genome shotgun (WGS) entry which is preliminary data.</text>
</comment>
<gene>
    <name evidence="1" type="ORF">ACAOBT_LOCUS14494</name>
</gene>
<dbReference type="EMBL" id="CAKOFQ010006908">
    <property type="protein sequence ID" value="CAH1981451.1"/>
    <property type="molecule type" value="Genomic_DNA"/>
</dbReference>